<dbReference type="OrthoDB" id="6721845at2"/>
<sequence>MSQTIHSQPASRKSVVWRRLASGASGLAIALSGAMPALADVRADGATATTVNALGGGDFEVTTGTIRNNTAFNTFEEFNVDAGQRIDMIQPGSTQALVNIIRQSSPSAIAGTVRALQEGVVGGNSYFVNADGFIVTGTGMIQAGRLTMSSPSPVFVDALHAEAALGAPSGIAPTSLLFAGQEPLDGGGDIVFQPGSRVEASRLDLRAGARMILDGRITVRGDDAMGTIAPAVNTSGRPAAAGVSVNAQTGVIRLFAQGEMRVGGTVRAHRGASTDPDYSGGLIEAIQDDPASRLDVAADFDVSGVGSGSAGAITLFSEGTAATVGAIIVDASATAGDGGFFSLEAAEDITQFTGTFRMDSASGAAGVVTAVGQNVTIDGSIVTRGGDLGIAAVEDLTVVTGSGISTRENGTVLGAAPTGAAGDMVLAGENVTVDGATLRADSTGADNGGVIAITARNVSTGILWNFVPEDEIATVEITDADIKGGSVVITALARAQNVLQSDDEAVEEQMIVDNLEAVDNANIIEGTLDNTTQLIEDIFERGVQTAVDLLPVQVQPLNAEATVRISGSTIVADGNWTDRNTPALTPNDDVAFAENQQFAPTGLREDTYRLIGGPDRGAKVFDVALPTAATLSSDSLVVQSHAATVFNIAPLAYGLGVAVAVTDTTSRTIIENSSLTTTAGDMHLASTAFENHTVSIAAKKVQDVAAALVVTVRNLDNQLLTLDSTIDSAGDLDAAAWTGKAHSTNTLANGGQEGLVVGVVNVSVSNSMTEAAIGGTMTAGGDADFDAETLYFNLVRSTAGTMGVGNLQKAVERQVASQRLAAYNTALAQQVGQTPKPRAEPHFGLAFAVDVQLDDDHTYATIGGQYRDLDADGALTDLGTTTVTATGTVSLDATTRFASRAGEGGGTLSRSISAAFGKISNRAAEAARRRGVDPDQLLGSFDQGLMFNASVGLMLGETRAEIGADATVTADTVEVRALTRYPNADPFGTIAAQWDNFTTDLASYQEVDPDNPVPDVTTSAPQLLALFDPLTYLTTETKAKATAQTGENSTNEEQALAFAVTVDVFNTDNVTEAVIADGATVNAISAVTVEADQESLFLHLANLPKSNVTSIKAGDFIGAAIIVSRTASRVSAVVESGATVTIADATDTNRGNLRVEANTRNIGGMLPFSGGGGRQTAINATIGARISQMETEARIGDNARITADAVDVLASDSSVNWVVGGAVSTSENVGVGASGAVNFVTRRVYAGIAPDVDADGVQLASTASAGDTVLDARTLNIAATNDTVEVTVTVAGAKVQDGNPTDDPSPPQQDQDDKIIPDWLFADDEEDALNQQNTVDTPEDPDGNQQQTGWAVAGAASVNLMLGNVTAAEIVTNGDIDLTDSLDVTATNDMVAVNLSGAVSASLAKGQDTNALAGAFSVNVDTRELRARIRDANVTVSAGSATVTATDTATVANIAVGGAGTSRGSIALAGSVAVSVLLGGTEADVDGATLTSEGLTLTATDRSTTVSVGGAVGVNMKANEGAGVGIGIGWNQIDRGATAQVRGASVITTNQFSATATSDQSIYGFGMSVGGGNTGIAGSVTVNVITSKALAGVFDTTGRVTLNATGVTITATETNTIFALSGALAGGQTTAVGAAVSVNVIVAEARTSLASADVAARSGDDLGTVRLLTDADSTITSIAVAGGVSLNGTAAGAGISTNVITATAEVDATDAVITYAEAFDADAQANRTIASLAGAVAVASGNAGGAGATLNLILGNTTKVILQGATVSTRTGALTADAISTDTIRSLAAAISASGGSAISGGIAVNIITGMVGVDADLSTLTSGAGLTLNSTSNATIQSLSGGAAIGTGGNAVGAAVSANFINQDVTISAFSADLTATDEELRVATTSNATIDALAVGLSGGSANAVSGSVAVGDIGNNARVNLDGATVDAGTGGIVLTATKTDRISILSGAAAFSGSNAVGGAITVALIHGAATADLVTDGDVTGSSVLLTASNSSTIDAIAVAGSGSGNVAVSGSVVYTQIGRPSPSGPSIAPLPGPSSEDPITEAQSTIEDARDEAVETIADTVIAEFGSRDPAVSRPVLTLDTDDITRARLELLGGVRTIPALTVSATETSTIRSLAGGGAGGGVGGFGAGFSINLLFGKTEAQLAVAYGSAVEAASINVAASQIGTVETAGVAAGIGGSAGGAGSIALTILDRGVDAGIVSRGSQRTRDDRDDTRITTAGDAVSVTATQTGSLKALAGAVAISGGGSGGGAIVVNVLSDDAEAKVEDVSLDLRAVSSTALSGAGAATVAATQSINQEALSAAAGGGATGAFAGSFAVNVADGEVLATVRRAEILAGSIGVSAVSTNTLMANAGAVAADGGASVGLSVSSNTTAQTVRTSIASGTLLSDRNIVLSSRSTTGLAGNAVAGAFSGGVAVTGSGVGNVARNTVETLITAQGSAEESVVVARGSVAASANATNNVSLLGGANEKPEDDASEPGLNLQLSGGGVAGIGASASVNLIENTIEVRVDDASIVTGLGYETVDAGRLGRVSGVALDAYGTTGMTMVSANGAAGGIAAVTALFSFNIIDDTARIVIGSGTRPTGGAINAVLSASADPANPDIGNIVGISTASASQRAVLDARVFNDIENYSVVLAVGGTAGVGVAAGTTLVSSTAEIDVNVGSVQARGNVDIAAEVDSTLDNYVIGAGGGFVGVAGSAGVNIIRSEALITLTMGEVRSIGGDVSLGTLVDTETNSFVGSFAGGLVAAGGAVQVNLLDSTSRIRIRRAEIGPPPAGGDDRDSFVEAGRDVTISAETRMTGGGQAVSGSGGGAAVALSANVTLAEATTEVLIGDGQKVLADRDIDIGAEEALTLNSLAGAVAVGAGAGVGASLDYVRVSGTTRVMIGENGTLRAGRDLDLTAESVRRVDSLVAVGTASILASVSAAIGVVEMGGAADDPDGETATLRGDVDSELKSDQSTSGGLESGEDESNTPEAIVSYAGGDATRTRITTERSAIDVLSGPGEDVVRVEIGAGTNVEASGDILIDGTARTRLVQRGGGVAGGFVGVVSGTTVANVQTGAVVDIRANTDIEAGGDLSVRARTGGALDTVGNEQTAIEMDTLTVGGGAVAAGVGVSVAKLRSRADVLIGSNARLAVDSAADALTISAERSERVRTEVDNLVLSGIAGIGAVVVNTRNEGQARILRQGGGVDPTLRGGDITLSVRDRTSVTGTGWSAAGGLFGSGNGVDVRAINSGRAEMNLIGLNVQGRTFTLTNVASGRASATAFGASVAAGLAVGGSYAEGRTTTTVNTALFGTIETDSDIAITTRFDDSLGTSAFANAESSSGALIGGNGAEARALLDYSVTSTIGGLLRADQAVTVLTEADGASARAVATGRVFGAVAIGATIAEAGQTGARTGVVTADFEFINIFADQVDLGIGNGPDVRADAIAGSGGLISGSGAENTVRTGTVSALSLGTTSAALISTDLLTLSAVHDAVAGGLVDTTSASAIGVSGARSRSDHFSDMDLTIGGGATLLSRVFKIDVSNEVRRPEIAENEGFNVESGSGGIVDVAAMESTVDVTATTDLTIVSGASLTQLGLREELLGFEMGVATNMALTDRMKLDSGGAIAVPVGNSFVRVNTNTANVTIGDVDIFATGILTIYAGSNSDLYSEVDTKTYGLAGAGVANTEATFNAVNEITVGSGAEIESLNDIIIQAGHVSGATQSVTVTAESRVFNKTAIPIPTDPAADATANTSSLVNIDAGARVIAVRHVSLFADDGGRNIRGYGRGKDLYREALAEIGSAISNAFGGDDVSLDIESGTSTDNSTDVVTVDGYVRAGSRNKQVLILDENNQLDNPSLGVFRRQSFTNEDAEGIEFELRLNQSVVQDITDRIAELEALIGNLDLSNNDPVAKAAWEAELIQLTERLPDVDPFRDEIHLGPIVAQEGNIYLRGDSVIGASTGTLEAPGDSLVLIQTYSDATIVTDSITIPDNEGGRIFFNDNIVSTPAQVAALSRSLTGPFDFEMISREDAGQDEAQEPLIQVEALGTLGSIPSGSVVVDGPLTNFRGTVRLQSRDEDIDVRADIDALTVDATAGRDFLQGFTLGFTEVDGSPDAIYASRFRANQDARRALIFNGINQEFRLSTGNFTLAPREGRIRAGRNVYISADKLNINGLIQAGTGQFDVELDAGLGAFVDGLASSRNRILLHDPLETDSDRIVKNPDIRSDVPVYYNTETGRIEIDPMIVQGGRVILTGNILSTGAGVIQSLDGFGVVNVTNNSGRAIQLNRVDLGPLGEAGNGVEGLIRITDTSRTITRDGQSVSLTTEYRRIGNEVRVFDNQTVNVEFLDYGDIQVRVETPSNLIRTVNGRTESFQPTLNRDYVTITAENVSRTTDFLRKDLVIIGISGTTEERGTPQAIRSTPIARTDLGQGPYLADSLGGGDYAYAFSGVAVTGPTNGPQENFRKTHDSVEWWKFGSGWRHFEWSVTRTATHLYTHRLKADYPVDIVFGGSDVGSFTVNSNASVFFGDNVTNFVGDSTITATSGDIMTTGKSVVLQTAELELNAPNGRIGSLFGSFRIDQTEGATLTARAATSIDIREMNGNMLIDEISTSQRSFDPNRRVVGGVTLRAEGSIAQSTLTGANGILASTLDITSDTGGIGQASVTGPSILNVGLDGTLTARALGQIDIRDNIGDLGVNTVASALGGVTLRVPNGALLDRNDVETRDIRTESELTELYVQDLALNGSGLSARQQTQIDALKAERERLYDSYWRDREAAGGGPLAFTLDPAIQQSLLDPDDDPSTNDGWTQAQLDAYIAEREALYALWNADASRDPAYVYTPTTEETAQILQGSEWTAEELTRSIRAGLIRGTADTISRVEDPNVVAAGDIRLIVSTEVGELTTPYVIPVSQVGLTAEDLRVLNSAERTDVIRLPDGSYEIQQSEDFDFAFTSFDGEGRSTGRLFVTADNEDIFLGGESAASVAEVRGTREVQLKIDGAMTDARTGATAIRGQLLVLESGNTAAIGEPTNPLTVEILTGGSLVARGGTGVYIDAPLGDMPIGEVFSNGPAVVTSAGAITDVVGSGVPRLQAGDITMRGTSVGTETTPFIVNLTDVINGRIDLETTVGDIFFTAASGMPLERARIAGGGRITATGAASFTGTDTIVFGTGGTLTLILPEGVDTTTSSGTDIEGGALVVESGGSFGTEVKPIQTALVSLDYTGQGTDPTPLVLRERDDLRVESVLQPLGTSLTDILALGAISVGIIDSQALVRLDGAAITDGRIIASELRMRATGDIGALARIDITTGRLFTQTTDGDAFLLIRDRATDIEEITIGGTGVLSLTSSDAPATLLAGPGISTQGGTLDASFTSLLSNADILSNGGALTLGVLGNLTQSAFSDILSGGGALSVTTGGDHVVGEDAVIGSAGGALGVTTTGDLTQEARSQILGGAGPVTIVTGGNHLLKMEAGVSGRSVSLDTTLDLTQETDADIASTGGPLLVITGGDLTQGPLADLLSGGGSLTTDTTGTHILGAGGRIASSGGPILMTTAGDLLQRADGDILAGTGPIAIVTTGLHDMGDGAEILSEGGDVSVDTGGDITRGSEADIASGGGDLTITAGANHLIGENSDTTSEGGALTLLTTLDLTQGAFADILSGGGALSVTTGGNHVVGEDAVIGSAGGALGVTTTGSLTQEARSQILGGAGPVTIVTGGSHLLKMEAGVSGLSVSLDTTLDLTQETDADIESTGGPLLVVTGGNLTQGPLADLLSGGGSLTTETTGTHILGAGGRIASSGGPILMTTAGDLLQREDGDILGGAGSITIITTDLHDMGDGAEILSEGGEVIVEAGGDITRGSEADIASGGGDLTITAGANHLIRENSDTTSGGGTLTLLTTLDLTQGVFADILSGGGLLSVTTGGNHVVGEDAVIGSAGGVLLVETAADLTQDARSQILGGSGPVSIFTGGDHLLRTEADVSGRSVSVDTAGNLTQQTDADIASTGGPLLVITGGNLTQGPLADLLSGGGSLTTDTAGTHILGAGGRIASSGGPILMTTAGDLLQRADGDILAGTGPIAIVTDGLHSMANGAEIISEGGEVGIVVGTDLVRGRDANIFSGGGDLGIIAGGDHLIGPESDTGSSGGEIVIATAGELSQGAFSDIRSGGGDITLATGGDHTQGASALIRSGGGDIAILTDGTHRQRSGATIASDGGSIEMLVNGALRQAAGSSITGGTGTVAINVGGGLTLARIATLNATRSALELVVGGRVDLAANQPGNRLIANAPGSLAVLRFGSLRPQGPDGLRTSIARLDAVVGSGPMHIQEADGIRLENLRTTDGQIDVFARGEVRVDRLVSQTGEPITVSALGDLTSNGAILAGGDVRLFAFDGAIRGSAGQRFRSNTQPGTTVYLYARNDIDYLETQGSLRAGFAISETGSLRLGAESGGLDLGVLGAGGELRLTATGSLSINTIGNAVVDLAPEVELALVRPEYYGRREAASPLVAILTASGPGSAIDVNMISVRDRLVLQADRVTADVSDRTPEDGLVMTIRGGSEEYAVTDVDVFDAGVPLFLADPFAPVTPRLDPTAQSDGALTLIASRIASGEVTFQGQRLSVEQDSRIGGDVWFRQRSFDVLATIDYRDLDTTADAQVFDPFNQTLELVLENEIDLTASDTLVLNRRLGGTGVNGGQGFNFEVGVETDIQASEYARGEGEGGTAYFIVPGNPEEVITVRLPLILSSL</sequence>
<organism evidence="3 4">
    <name type="scientific">Histidinibacterium lentulum</name>
    <dbReference type="NCBI Taxonomy" id="2480588"/>
    <lineage>
        <taxon>Bacteria</taxon>
        <taxon>Pseudomonadati</taxon>
        <taxon>Pseudomonadota</taxon>
        <taxon>Alphaproteobacteria</taxon>
        <taxon>Rhodobacterales</taxon>
        <taxon>Paracoccaceae</taxon>
        <taxon>Histidinibacterium</taxon>
    </lineage>
</organism>
<evidence type="ECO:0000313" key="4">
    <source>
        <dbReference type="Proteomes" id="UP000268016"/>
    </source>
</evidence>
<feature type="region of interest" description="Disordered" evidence="1">
    <location>
        <begin position="1293"/>
        <end position="1313"/>
    </location>
</feature>
<feature type="region of interest" description="Disordered" evidence="1">
    <location>
        <begin position="2025"/>
        <end position="2049"/>
    </location>
</feature>
<protein>
    <submittedName>
        <fullName evidence="3">Leukotoxin LktA family filamentous adhesin</fullName>
    </submittedName>
</protein>
<dbReference type="InterPro" id="IPR008638">
    <property type="entry name" value="FhaB/CdiA-like_TPS"/>
</dbReference>
<dbReference type="NCBIfam" id="TIGR01901">
    <property type="entry name" value="adhes_NPXG"/>
    <property type="match status" value="1"/>
</dbReference>
<dbReference type="NCBIfam" id="NF012204">
    <property type="entry name" value="adhes_FxxPxG"/>
    <property type="match status" value="1"/>
</dbReference>
<comment type="caution">
    <text evidence="3">The sequence shown here is derived from an EMBL/GenBank/DDBJ whole genome shotgun (WGS) entry which is preliminary data.</text>
</comment>
<dbReference type="EMBL" id="RDRB01000008">
    <property type="protein sequence ID" value="ROT98944.1"/>
    <property type="molecule type" value="Genomic_DNA"/>
</dbReference>
<evidence type="ECO:0000256" key="1">
    <source>
        <dbReference type="SAM" id="MobiDB-lite"/>
    </source>
</evidence>
<accession>A0A3N2QUQ3</accession>
<feature type="signal peptide" evidence="2">
    <location>
        <begin position="1"/>
        <end position="39"/>
    </location>
</feature>
<gene>
    <name evidence="3" type="ORF">EAT49_15035</name>
</gene>
<dbReference type="InterPro" id="IPR012334">
    <property type="entry name" value="Pectin_lyas_fold"/>
</dbReference>
<dbReference type="InterPro" id="IPR011050">
    <property type="entry name" value="Pectin_lyase_fold/virulence"/>
</dbReference>
<evidence type="ECO:0000313" key="3">
    <source>
        <dbReference type="EMBL" id="ROT98944.1"/>
    </source>
</evidence>
<dbReference type="SUPFAM" id="SSF51126">
    <property type="entry name" value="Pectin lyase-like"/>
    <property type="match status" value="1"/>
</dbReference>
<proteinExistence type="predicted"/>
<reference evidence="3 4" key="1">
    <citation type="submission" date="2018-10" db="EMBL/GenBank/DDBJ databases">
        <title>Histidinibacterium lentulum gen. nov., sp. nov., a marine bacterium from the culture broth of Picochlorum sp. 122.</title>
        <authorList>
            <person name="Wang G."/>
        </authorList>
    </citation>
    <scope>NUCLEOTIDE SEQUENCE [LARGE SCALE GENOMIC DNA]</scope>
    <source>
        <strain evidence="3 4">B17</strain>
    </source>
</reference>
<feature type="chain" id="PRO_5018121949" evidence="2">
    <location>
        <begin position="40"/>
        <end position="6706"/>
    </location>
</feature>
<feature type="region of interest" description="Disordered" evidence="1">
    <location>
        <begin position="2949"/>
        <end position="2977"/>
    </location>
</feature>
<dbReference type="RefSeq" id="WP_123643122.1">
    <property type="nucleotide sequence ID" value="NZ_ML119088.1"/>
</dbReference>
<evidence type="ECO:0000256" key="2">
    <source>
        <dbReference type="SAM" id="SignalP"/>
    </source>
</evidence>
<name>A0A3N2QUQ3_9RHOB</name>
<keyword evidence="4" id="KW-1185">Reference proteome</keyword>
<dbReference type="Gene3D" id="2.160.20.10">
    <property type="entry name" value="Single-stranded right-handed beta-helix, Pectin lyase-like"/>
    <property type="match status" value="1"/>
</dbReference>
<dbReference type="Proteomes" id="UP000268016">
    <property type="component" value="Unassembled WGS sequence"/>
</dbReference>
<keyword evidence="2" id="KW-0732">Signal</keyword>